<protein>
    <submittedName>
        <fullName evidence="1">Uncharacterized protein</fullName>
    </submittedName>
</protein>
<reference evidence="1" key="2">
    <citation type="journal article" date="2015" name="Data Brief">
        <title>Shoot transcriptome of the giant reed, Arundo donax.</title>
        <authorList>
            <person name="Barrero R.A."/>
            <person name="Guerrero F.D."/>
            <person name="Moolhuijzen P."/>
            <person name="Goolsby J.A."/>
            <person name="Tidwell J."/>
            <person name="Bellgard S.E."/>
            <person name="Bellgard M.I."/>
        </authorList>
    </citation>
    <scope>NUCLEOTIDE SEQUENCE</scope>
    <source>
        <tissue evidence="1">Shoot tissue taken approximately 20 cm above the soil surface</tissue>
    </source>
</reference>
<sequence>MHMIYLWRQKILFSLATVQNA</sequence>
<reference evidence="1" key="1">
    <citation type="submission" date="2014-09" db="EMBL/GenBank/DDBJ databases">
        <authorList>
            <person name="Magalhaes I.L.F."/>
            <person name="Oliveira U."/>
            <person name="Santos F.R."/>
            <person name="Vidigal T.H.D.A."/>
            <person name="Brescovit A.D."/>
            <person name="Santos A.J."/>
        </authorList>
    </citation>
    <scope>NUCLEOTIDE SEQUENCE</scope>
    <source>
        <tissue evidence="1">Shoot tissue taken approximately 20 cm above the soil surface</tissue>
    </source>
</reference>
<organism evidence="1">
    <name type="scientific">Arundo donax</name>
    <name type="common">Giant reed</name>
    <name type="synonym">Donax arundinaceus</name>
    <dbReference type="NCBI Taxonomy" id="35708"/>
    <lineage>
        <taxon>Eukaryota</taxon>
        <taxon>Viridiplantae</taxon>
        <taxon>Streptophyta</taxon>
        <taxon>Embryophyta</taxon>
        <taxon>Tracheophyta</taxon>
        <taxon>Spermatophyta</taxon>
        <taxon>Magnoliopsida</taxon>
        <taxon>Liliopsida</taxon>
        <taxon>Poales</taxon>
        <taxon>Poaceae</taxon>
        <taxon>PACMAD clade</taxon>
        <taxon>Arundinoideae</taxon>
        <taxon>Arundineae</taxon>
        <taxon>Arundo</taxon>
    </lineage>
</organism>
<dbReference type="EMBL" id="GBRH01180302">
    <property type="protein sequence ID" value="JAE17594.1"/>
    <property type="molecule type" value="Transcribed_RNA"/>
</dbReference>
<dbReference type="AlphaFoldDB" id="A0A0A9G2C7"/>
<name>A0A0A9G2C7_ARUDO</name>
<accession>A0A0A9G2C7</accession>
<proteinExistence type="predicted"/>
<evidence type="ECO:0000313" key="1">
    <source>
        <dbReference type="EMBL" id="JAE17594.1"/>
    </source>
</evidence>